<dbReference type="SUPFAM" id="SSF50729">
    <property type="entry name" value="PH domain-like"/>
    <property type="match status" value="1"/>
</dbReference>
<feature type="non-terminal residue" evidence="5">
    <location>
        <position position="160"/>
    </location>
</feature>
<evidence type="ECO:0000256" key="3">
    <source>
        <dbReference type="ARBA" id="ARBA00022490"/>
    </source>
</evidence>
<evidence type="ECO:0000313" key="5">
    <source>
        <dbReference type="EMBL" id="OQR68368.1"/>
    </source>
</evidence>
<comment type="similarity">
    <text evidence="2">Belongs to the DCP1 family.</text>
</comment>
<protein>
    <recommendedName>
        <fullName evidence="7">mRNA-decapping enzyme 1B-like</fullName>
    </recommendedName>
</protein>
<dbReference type="GO" id="GO:0000290">
    <property type="term" value="P:deadenylation-dependent decapping of nuclear-transcribed mRNA"/>
    <property type="evidence" value="ECO:0007669"/>
    <property type="project" value="InterPro"/>
</dbReference>
<dbReference type="GO" id="GO:0006397">
    <property type="term" value="P:mRNA processing"/>
    <property type="evidence" value="ECO:0007669"/>
    <property type="project" value="UniProtKB-KW"/>
</dbReference>
<dbReference type="GO" id="GO:0000932">
    <property type="term" value="C:P-body"/>
    <property type="evidence" value="ECO:0007669"/>
    <property type="project" value="TreeGrafter"/>
</dbReference>
<dbReference type="InterPro" id="IPR011993">
    <property type="entry name" value="PH-like_dom_sf"/>
</dbReference>
<dbReference type="PANTHER" id="PTHR16290">
    <property type="entry name" value="TRANSCRIPTION FACTOR SMIF DECAPPING ENZYME DCP1"/>
    <property type="match status" value="1"/>
</dbReference>
<reference evidence="5 6" key="1">
    <citation type="journal article" date="2017" name="Gigascience">
        <title>Draft genome of the honey bee ectoparasitic mite, Tropilaelaps mercedesae, is shaped by the parasitic life history.</title>
        <authorList>
            <person name="Dong X."/>
            <person name="Armstrong S.D."/>
            <person name="Xia D."/>
            <person name="Makepeace B.L."/>
            <person name="Darby A.C."/>
            <person name="Kadowaki T."/>
        </authorList>
    </citation>
    <scope>NUCLEOTIDE SEQUENCE [LARGE SCALE GENOMIC DNA]</scope>
    <source>
        <strain evidence="5">Wuxi-XJTLU</strain>
    </source>
</reference>
<comment type="subcellular location">
    <subcellularLocation>
        <location evidence="1">Cytoplasm</location>
    </subcellularLocation>
</comment>
<dbReference type="InterPro" id="IPR010334">
    <property type="entry name" value="Dcp1"/>
</dbReference>
<sequence>MPSASETKMNLSALQQVDPEINEIVDSATQVALFEYATQSSQWTKTDIEGALFVYAHRNPSERGLIILNRHSPKNYKEPITADLEFKMNAPFLIYKTLSGQIFGAWFYVPEECTRVGARCCRLVSYLKKRGKNSGGGGSGGQGSSEKTVSILQGLLLPPN</sequence>
<keyword evidence="6" id="KW-1185">Reference proteome</keyword>
<gene>
    <name evidence="5" type="ORF">BIW11_04574</name>
</gene>
<dbReference type="Proteomes" id="UP000192247">
    <property type="component" value="Unassembled WGS sequence"/>
</dbReference>
<evidence type="ECO:0000256" key="4">
    <source>
        <dbReference type="ARBA" id="ARBA00022664"/>
    </source>
</evidence>
<proteinExistence type="inferred from homology"/>
<evidence type="ECO:0000256" key="2">
    <source>
        <dbReference type="ARBA" id="ARBA00008778"/>
    </source>
</evidence>
<evidence type="ECO:0000313" key="6">
    <source>
        <dbReference type="Proteomes" id="UP000192247"/>
    </source>
</evidence>
<name>A0A1V9X4P3_9ACAR</name>
<organism evidence="5 6">
    <name type="scientific">Tropilaelaps mercedesae</name>
    <dbReference type="NCBI Taxonomy" id="418985"/>
    <lineage>
        <taxon>Eukaryota</taxon>
        <taxon>Metazoa</taxon>
        <taxon>Ecdysozoa</taxon>
        <taxon>Arthropoda</taxon>
        <taxon>Chelicerata</taxon>
        <taxon>Arachnida</taxon>
        <taxon>Acari</taxon>
        <taxon>Parasitiformes</taxon>
        <taxon>Mesostigmata</taxon>
        <taxon>Gamasina</taxon>
        <taxon>Dermanyssoidea</taxon>
        <taxon>Laelapidae</taxon>
        <taxon>Tropilaelaps</taxon>
    </lineage>
</organism>
<keyword evidence="3" id="KW-0963">Cytoplasm</keyword>
<dbReference type="GO" id="GO:0008047">
    <property type="term" value="F:enzyme activator activity"/>
    <property type="evidence" value="ECO:0007669"/>
    <property type="project" value="InterPro"/>
</dbReference>
<dbReference type="CDD" id="cd09804">
    <property type="entry name" value="Dcp1"/>
    <property type="match status" value="1"/>
</dbReference>
<evidence type="ECO:0008006" key="7">
    <source>
        <dbReference type="Google" id="ProtNLM"/>
    </source>
</evidence>
<dbReference type="OrthoDB" id="440673at2759"/>
<dbReference type="EMBL" id="MNPL01025095">
    <property type="protein sequence ID" value="OQR68368.1"/>
    <property type="molecule type" value="Genomic_DNA"/>
</dbReference>
<dbReference type="AlphaFoldDB" id="A0A1V9X4P3"/>
<dbReference type="Gene3D" id="2.30.29.30">
    <property type="entry name" value="Pleckstrin-homology domain (PH domain)/Phosphotyrosine-binding domain (PTB)"/>
    <property type="match status" value="1"/>
</dbReference>
<accession>A0A1V9X4P3</accession>
<dbReference type="GO" id="GO:0003729">
    <property type="term" value="F:mRNA binding"/>
    <property type="evidence" value="ECO:0007669"/>
    <property type="project" value="TreeGrafter"/>
</dbReference>
<dbReference type="InParanoid" id="A0A1V9X4P3"/>
<comment type="caution">
    <text evidence="5">The sequence shown here is derived from an EMBL/GenBank/DDBJ whole genome shotgun (WGS) entry which is preliminary data.</text>
</comment>
<dbReference type="STRING" id="418985.A0A1V9X4P3"/>
<dbReference type="GO" id="GO:0031087">
    <property type="term" value="P:deadenylation-independent decapping of nuclear-transcribed mRNA"/>
    <property type="evidence" value="ECO:0007669"/>
    <property type="project" value="TreeGrafter"/>
</dbReference>
<dbReference type="PANTHER" id="PTHR16290:SF0">
    <property type="entry name" value="DECAPPING PROTEIN 1, ISOFORM A"/>
    <property type="match status" value="1"/>
</dbReference>
<dbReference type="Pfam" id="PF06058">
    <property type="entry name" value="DCP1"/>
    <property type="match status" value="1"/>
</dbReference>
<evidence type="ECO:0000256" key="1">
    <source>
        <dbReference type="ARBA" id="ARBA00004496"/>
    </source>
</evidence>
<keyword evidence="4" id="KW-0507">mRNA processing</keyword>